<evidence type="ECO:0000256" key="1">
    <source>
        <dbReference type="PIRNR" id="PIRNR028141"/>
    </source>
</evidence>
<gene>
    <name evidence="3" type="ORF">NP596_11210</name>
</gene>
<dbReference type="PIRSF" id="PIRSF028141">
    <property type="entry name" value="C-di-GMP_BP_PA4608"/>
    <property type="match status" value="1"/>
</dbReference>
<evidence type="ECO:0000313" key="4">
    <source>
        <dbReference type="Proteomes" id="UP001524586"/>
    </source>
</evidence>
<evidence type="ECO:0000259" key="2">
    <source>
        <dbReference type="Pfam" id="PF07238"/>
    </source>
</evidence>
<keyword evidence="1" id="KW-0547">Nucleotide-binding</keyword>
<dbReference type="InterPro" id="IPR027021">
    <property type="entry name" value="C-di-GMP_BP_PA4608"/>
</dbReference>
<sequence>MAESEREKRHYQRILYNAEAVLSDGDNRTVCKVIDISLKGCLLDFEKPWPGNHLNTYTLRLVLSDEVSISMMLKFSHGFGSQIGFKCEHIDIDSITNLRRLVELNLGDSEMLGRELDALCGISPK</sequence>
<keyword evidence="1" id="KW-0973">c-di-GMP</keyword>
<protein>
    <recommendedName>
        <fullName evidence="1">Cyclic diguanosine monophosphate-binding protein</fullName>
        <shortName evidence="1">c-di-GMP-binding protein</shortName>
    </recommendedName>
    <alternativeName>
        <fullName evidence="1">Pilz domain-containing protein</fullName>
    </alternativeName>
</protein>
<proteinExistence type="predicted"/>
<name>A0ABT1U5E8_9GAMM</name>
<feature type="domain" description="PilZ" evidence="2">
    <location>
        <begin position="7"/>
        <end position="103"/>
    </location>
</feature>
<dbReference type="InterPro" id="IPR009875">
    <property type="entry name" value="PilZ_domain"/>
</dbReference>
<dbReference type="SUPFAM" id="SSF141371">
    <property type="entry name" value="PilZ domain-like"/>
    <property type="match status" value="1"/>
</dbReference>
<comment type="function">
    <text evidence="1">Binds the second messenger bis-(3'-5') cyclic dimeric guanosine monophosphate (c-di-GMP). Can bind two c-di-GMP molecules per monomer. May play a role in bacterial second-messenger regulated processes. Binding to c-di-GMP induces a conformational change of the C- and N-termini resulting in the exposure of a highly negative surface on one side of the protein to a possible effector protein.</text>
</comment>
<dbReference type="Proteomes" id="UP001524586">
    <property type="component" value="Unassembled WGS sequence"/>
</dbReference>
<reference evidence="3 4" key="1">
    <citation type="submission" date="2022-07" db="EMBL/GenBank/DDBJ databases">
        <title>Methylomonas rivi sp. nov., Methylomonas rosea sp. nov., Methylomonas aureus sp. nov. and Methylomonas subterranea sp. nov., four novel methanotrophs isolated from a freshwater creek and the deep terrestrial subsurface.</title>
        <authorList>
            <person name="Abin C."/>
            <person name="Sankaranarayanan K."/>
            <person name="Garner C."/>
            <person name="Sindelar R."/>
            <person name="Kotary K."/>
            <person name="Garner R."/>
            <person name="Barclay S."/>
            <person name="Lawson P."/>
            <person name="Krumholz L."/>
        </authorList>
    </citation>
    <scope>NUCLEOTIDE SEQUENCE [LARGE SCALE GENOMIC DNA]</scope>
    <source>
        <strain evidence="3 4">WSC-6</strain>
    </source>
</reference>
<dbReference type="RefSeq" id="WP_256615444.1">
    <property type="nucleotide sequence ID" value="NZ_JANIBK010000052.1"/>
</dbReference>
<dbReference type="Pfam" id="PF07238">
    <property type="entry name" value="PilZ"/>
    <property type="match status" value="1"/>
</dbReference>
<dbReference type="EMBL" id="JANIBK010000052">
    <property type="protein sequence ID" value="MCQ8129025.1"/>
    <property type="molecule type" value="Genomic_DNA"/>
</dbReference>
<comment type="subunit">
    <text evidence="1">Monomer in both c-di-GMP-bound and free forms.</text>
</comment>
<dbReference type="Gene3D" id="2.40.10.220">
    <property type="entry name" value="predicted glycosyltransferase like domains"/>
    <property type="match status" value="1"/>
</dbReference>
<keyword evidence="4" id="KW-1185">Reference proteome</keyword>
<organism evidence="3 4">
    <name type="scientific">Methylomonas rivi</name>
    <dbReference type="NCBI Taxonomy" id="2952226"/>
    <lineage>
        <taxon>Bacteria</taxon>
        <taxon>Pseudomonadati</taxon>
        <taxon>Pseudomonadota</taxon>
        <taxon>Gammaproteobacteria</taxon>
        <taxon>Methylococcales</taxon>
        <taxon>Methylococcaceae</taxon>
        <taxon>Methylomonas</taxon>
    </lineage>
</organism>
<evidence type="ECO:0000313" key="3">
    <source>
        <dbReference type="EMBL" id="MCQ8129025.1"/>
    </source>
</evidence>
<comment type="caution">
    <text evidence="3">The sequence shown here is derived from an EMBL/GenBank/DDBJ whole genome shotgun (WGS) entry which is preliminary data.</text>
</comment>
<accession>A0ABT1U5E8</accession>